<dbReference type="Proteomes" id="UP000320496">
    <property type="component" value="Chromosome"/>
</dbReference>
<accession>A0A517ZBM1</accession>
<sequence length="351" mass="39031">MDHTRSCPDCDVSAPLSVNRRQFVQSAGVAAAAAVTAGISLPATAADEKKPAPENLVADLYESLTPQQRDKMCFAWDHQVDGAPLRTHVSNNWSITDRRTMNVGGPFYTKDQQEMIEAIFYGLYNRDWHDRIRKQLKDDAGGYGRAQTIAIFGEPGSDRFEFVMTGRHLTIRCDGNTTPHVAFGGPIFYGHAAQGFNEKADHPGNVFWPQALKANALYEMLDGKQRKLALIETAPYESEVEFHGEAGGLPGIPISELSADQKEHAQSVLETLLEPYRQLDQQEVRHCLQRQGGLDQCSLSFYKEDDIGNDGVWDIWRLEGPSFVWHFRGSPHVHVWANIADDPSVPLNAAG</sequence>
<dbReference type="EMBL" id="CP036275">
    <property type="protein sequence ID" value="QDU39892.1"/>
    <property type="molecule type" value="Genomic_DNA"/>
</dbReference>
<protein>
    <recommendedName>
        <fullName evidence="3">DUF3500 domain-containing protein</fullName>
    </recommendedName>
</protein>
<dbReference type="Pfam" id="PF12006">
    <property type="entry name" value="DUF3500"/>
    <property type="match status" value="1"/>
</dbReference>
<evidence type="ECO:0008006" key="3">
    <source>
        <dbReference type="Google" id="ProtNLM"/>
    </source>
</evidence>
<proteinExistence type="predicted"/>
<keyword evidence="2" id="KW-1185">Reference proteome</keyword>
<dbReference type="AlphaFoldDB" id="A0A517ZBM1"/>
<name>A0A517ZBM1_9PLAN</name>
<gene>
    <name evidence="1" type="ORF">Mal4_42450</name>
</gene>
<evidence type="ECO:0000313" key="1">
    <source>
        <dbReference type="EMBL" id="QDU39892.1"/>
    </source>
</evidence>
<dbReference type="PROSITE" id="PS51318">
    <property type="entry name" value="TAT"/>
    <property type="match status" value="1"/>
</dbReference>
<dbReference type="InterPro" id="IPR006311">
    <property type="entry name" value="TAT_signal"/>
</dbReference>
<dbReference type="InterPro" id="IPR021889">
    <property type="entry name" value="DUF3500"/>
</dbReference>
<dbReference type="KEGG" id="mri:Mal4_42450"/>
<dbReference type="RefSeq" id="WP_145371030.1">
    <property type="nucleotide sequence ID" value="NZ_CP036275.1"/>
</dbReference>
<evidence type="ECO:0000313" key="2">
    <source>
        <dbReference type="Proteomes" id="UP000320496"/>
    </source>
</evidence>
<dbReference type="OrthoDB" id="240568at2"/>
<reference evidence="1 2" key="1">
    <citation type="submission" date="2019-02" db="EMBL/GenBank/DDBJ databases">
        <title>Deep-cultivation of Planctomycetes and their phenomic and genomic characterization uncovers novel biology.</title>
        <authorList>
            <person name="Wiegand S."/>
            <person name="Jogler M."/>
            <person name="Boedeker C."/>
            <person name="Pinto D."/>
            <person name="Vollmers J."/>
            <person name="Rivas-Marin E."/>
            <person name="Kohn T."/>
            <person name="Peeters S.H."/>
            <person name="Heuer A."/>
            <person name="Rast P."/>
            <person name="Oberbeckmann S."/>
            <person name="Bunk B."/>
            <person name="Jeske O."/>
            <person name="Meyerdierks A."/>
            <person name="Storesund J.E."/>
            <person name="Kallscheuer N."/>
            <person name="Luecker S."/>
            <person name="Lage O.M."/>
            <person name="Pohl T."/>
            <person name="Merkel B.J."/>
            <person name="Hornburger P."/>
            <person name="Mueller R.-W."/>
            <person name="Bruemmer F."/>
            <person name="Labrenz M."/>
            <person name="Spormann A.M."/>
            <person name="Op den Camp H."/>
            <person name="Overmann J."/>
            <person name="Amann R."/>
            <person name="Jetten M.S.M."/>
            <person name="Mascher T."/>
            <person name="Medema M.H."/>
            <person name="Devos D.P."/>
            <person name="Kaster A.-K."/>
            <person name="Ovreas L."/>
            <person name="Rohde M."/>
            <person name="Galperin M.Y."/>
            <person name="Jogler C."/>
        </authorList>
    </citation>
    <scope>NUCLEOTIDE SEQUENCE [LARGE SCALE GENOMIC DNA]</scope>
    <source>
        <strain evidence="1 2">Mal4</strain>
    </source>
</reference>
<organism evidence="1 2">
    <name type="scientific">Maioricimonas rarisocia</name>
    <dbReference type="NCBI Taxonomy" id="2528026"/>
    <lineage>
        <taxon>Bacteria</taxon>
        <taxon>Pseudomonadati</taxon>
        <taxon>Planctomycetota</taxon>
        <taxon>Planctomycetia</taxon>
        <taxon>Planctomycetales</taxon>
        <taxon>Planctomycetaceae</taxon>
        <taxon>Maioricimonas</taxon>
    </lineage>
</organism>